<dbReference type="Proteomes" id="UP000244080">
    <property type="component" value="Unassembled WGS sequence"/>
</dbReference>
<feature type="compositionally biased region" description="Basic and acidic residues" evidence="1">
    <location>
        <begin position="69"/>
        <end position="78"/>
    </location>
</feature>
<evidence type="ECO:0000313" key="3">
    <source>
        <dbReference type="Proteomes" id="UP000244080"/>
    </source>
</evidence>
<name>A0A2T5EEH0_VIBSP</name>
<reference evidence="2 3" key="1">
    <citation type="submission" date="2017-11" db="EMBL/GenBank/DDBJ databases">
        <title>Population delineation of vibrios coincides with oyster pathogenicity.</title>
        <authorList>
            <person name="Bruto M."/>
            <person name="Labreuche Y."/>
            <person name="James A."/>
            <person name="Piel D."/>
            <person name="Chenivesse S."/>
            <person name="Petton B."/>
            <person name="Polz M.F."/>
            <person name="Le Roux F."/>
        </authorList>
    </citation>
    <scope>NUCLEOTIDE SEQUENCE [LARGE SCALE GENOMIC DNA]</scope>
    <source>
        <strain evidence="2 3">1F_55</strain>
    </source>
</reference>
<evidence type="ECO:0000256" key="1">
    <source>
        <dbReference type="SAM" id="MobiDB-lite"/>
    </source>
</evidence>
<proteinExistence type="predicted"/>
<dbReference type="EMBL" id="PIGA01000026">
    <property type="protein sequence ID" value="PTP17749.1"/>
    <property type="molecule type" value="Genomic_DNA"/>
</dbReference>
<protein>
    <submittedName>
        <fullName evidence="2">Uncharacterized protein</fullName>
    </submittedName>
</protein>
<sequence length="78" mass="8659">MNWGPNDYEPSFSPVINIVTLPRITSKSTSKITSPDYPQDFSDVDDGVGGGDEGNLVRRRRRGYGGKVGWKDRNRTGN</sequence>
<gene>
    <name evidence="2" type="ORF">CWO36_15680</name>
</gene>
<comment type="caution">
    <text evidence="2">The sequence shown here is derived from an EMBL/GenBank/DDBJ whole genome shotgun (WGS) entry which is preliminary data.</text>
</comment>
<evidence type="ECO:0000313" key="2">
    <source>
        <dbReference type="EMBL" id="PTP17749.1"/>
    </source>
</evidence>
<accession>A0A2T5EEH0</accession>
<feature type="region of interest" description="Disordered" evidence="1">
    <location>
        <begin position="26"/>
        <end position="78"/>
    </location>
</feature>
<organism evidence="2 3">
    <name type="scientific">Vibrio splendidus</name>
    <dbReference type="NCBI Taxonomy" id="29497"/>
    <lineage>
        <taxon>Bacteria</taxon>
        <taxon>Pseudomonadati</taxon>
        <taxon>Pseudomonadota</taxon>
        <taxon>Gammaproteobacteria</taxon>
        <taxon>Vibrionales</taxon>
        <taxon>Vibrionaceae</taxon>
        <taxon>Vibrio</taxon>
    </lineage>
</organism>
<dbReference type="AlphaFoldDB" id="A0A2T5EEH0"/>